<dbReference type="Pfam" id="PF16036">
    <property type="entry name" value="Chalcone_3"/>
    <property type="match status" value="1"/>
</dbReference>
<organism evidence="3 4">
    <name type="scientific">Azospira oryzae</name>
    <dbReference type="NCBI Taxonomy" id="146939"/>
    <lineage>
        <taxon>Bacteria</taxon>
        <taxon>Pseudomonadati</taxon>
        <taxon>Pseudomonadota</taxon>
        <taxon>Betaproteobacteria</taxon>
        <taxon>Rhodocyclales</taxon>
        <taxon>Rhodocyclaceae</taxon>
        <taxon>Azospira</taxon>
    </lineage>
</organism>
<dbReference type="RefSeq" id="WP_130459389.1">
    <property type="nucleotide sequence ID" value="NZ_SHKM01000002.1"/>
</dbReference>
<evidence type="ECO:0000313" key="3">
    <source>
        <dbReference type="EMBL" id="RZT76083.1"/>
    </source>
</evidence>
<keyword evidence="4" id="KW-1185">Reference proteome</keyword>
<accession>A0ABY0INZ5</accession>
<proteinExistence type="predicted"/>
<gene>
    <name evidence="3" type="ORF">EV678_1951</name>
</gene>
<comment type="caution">
    <text evidence="3">The sequence shown here is derived from an EMBL/GenBank/DDBJ whole genome shotgun (WGS) entry which is preliminary data.</text>
</comment>
<dbReference type="InterPro" id="IPR016088">
    <property type="entry name" value="Chalcone_isomerase_3-sand"/>
</dbReference>
<sequence>MKIKHFMAALAILSLTAGSAQAMEVAGVKFEERLKLEQQDLSLNGAGLRSKVFFKVYAVGLYLPAKAAEVDGVLAAKGAKRLAIVPLMELSAQQFVDALSGGIAKNSSEAEAAALKERVQTFEGNLLALGKAAKGTPITLDWIPEQGTRLTVAGQPQGKVIPGEDFYQALLRIWLGNKPAQGDLKDALLGKAQ</sequence>
<keyword evidence="1" id="KW-0732">Signal</keyword>
<evidence type="ECO:0000259" key="2">
    <source>
        <dbReference type="Pfam" id="PF16036"/>
    </source>
</evidence>
<name>A0ABY0INZ5_9RHOO</name>
<feature type="signal peptide" evidence="1">
    <location>
        <begin position="1"/>
        <end position="22"/>
    </location>
</feature>
<dbReference type="EMBL" id="SHKM01000002">
    <property type="protein sequence ID" value="RZT76083.1"/>
    <property type="molecule type" value="Genomic_DNA"/>
</dbReference>
<dbReference type="SUPFAM" id="SSF54626">
    <property type="entry name" value="Chalcone isomerase"/>
    <property type="match status" value="1"/>
</dbReference>
<dbReference type="InterPro" id="IPR016087">
    <property type="entry name" value="Chalcone_isomerase"/>
</dbReference>
<dbReference type="Proteomes" id="UP000292136">
    <property type="component" value="Unassembled WGS sequence"/>
</dbReference>
<evidence type="ECO:0000313" key="4">
    <source>
        <dbReference type="Proteomes" id="UP000292136"/>
    </source>
</evidence>
<evidence type="ECO:0000256" key="1">
    <source>
        <dbReference type="SAM" id="SignalP"/>
    </source>
</evidence>
<feature type="domain" description="Chalcone isomerase" evidence="2">
    <location>
        <begin position="22"/>
        <end position="190"/>
    </location>
</feature>
<dbReference type="PANTHER" id="PTHR47698">
    <property type="entry name" value="FATTY-ACID-BINDING PROTEIN 3, CHLOROPLASTIC"/>
    <property type="match status" value="1"/>
</dbReference>
<dbReference type="InterPro" id="IPR036298">
    <property type="entry name" value="Chalcone_isomerase_sf"/>
</dbReference>
<protein>
    <submittedName>
        <fullName evidence="3">Chalcone isomerase-like protein</fullName>
    </submittedName>
</protein>
<reference evidence="3 4" key="1">
    <citation type="submission" date="2019-02" db="EMBL/GenBank/DDBJ databases">
        <title>Genomic Encyclopedia of Type Strains, Phase IV (KMG-IV): sequencing the most valuable type-strain genomes for metagenomic binning, comparative biology and taxonomic classification.</title>
        <authorList>
            <person name="Goeker M."/>
        </authorList>
    </citation>
    <scope>NUCLEOTIDE SEQUENCE [LARGE SCALE GENOMIC DNA]</scope>
    <source>
        <strain evidence="3 4">DSM 21223</strain>
    </source>
</reference>
<feature type="chain" id="PRO_5046524259" evidence="1">
    <location>
        <begin position="23"/>
        <end position="193"/>
    </location>
</feature>
<dbReference type="Gene3D" id="3.50.70.10">
    <property type="match status" value="1"/>
</dbReference>
<dbReference type="PANTHER" id="PTHR47698:SF2">
    <property type="entry name" value="FATTY-ACID-BINDING PROTEIN 3, CHLOROPLASTIC"/>
    <property type="match status" value="1"/>
</dbReference>